<protein>
    <submittedName>
        <fullName evidence="10">ABC transporter permease</fullName>
    </submittedName>
</protein>
<reference evidence="11" key="1">
    <citation type="journal article" date="2019" name="Int. J. Syst. Evol. Microbiol.">
        <title>The Global Catalogue of Microorganisms (GCM) 10K type strain sequencing project: providing services to taxonomists for standard genome sequencing and annotation.</title>
        <authorList>
            <consortium name="The Broad Institute Genomics Platform"/>
            <consortium name="The Broad Institute Genome Sequencing Center for Infectious Disease"/>
            <person name="Wu L."/>
            <person name="Ma J."/>
        </authorList>
    </citation>
    <scope>NUCLEOTIDE SEQUENCE [LARGE SCALE GENOMIC DNA]</scope>
    <source>
        <strain evidence="11">CGMCC 1.15399</strain>
    </source>
</reference>
<evidence type="ECO:0000313" key="11">
    <source>
        <dbReference type="Proteomes" id="UP001597097"/>
    </source>
</evidence>
<dbReference type="InterPro" id="IPR050250">
    <property type="entry name" value="Macrolide_Exporter_MacB"/>
</dbReference>
<feature type="transmembrane region" description="Helical" evidence="7">
    <location>
        <begin position="787"/>
        <end position="813"/>
    </location>
</feature>
<dbReference type="Pfam" id="PF02687">
    <property type="entry name" value="FtsX"/>
    <property type="match status" value="2"/>
</dbReference>
<evidence type="ECO:0000256" key="3">
    <source>
        <dbReference type="ARBA" id="ARBA00022692"/>
    </source>
</evidence>
<dbReference type="Pfam" id="PF12704">
    <property type="entry name" value="MacB_PCD"/>
    <property type="match status" value="2"/>
</dbReference>
<evidence type="ECO:0000259" key="8">
    <source>
        <dbReference type="Pfam" id="PF02687"/>
    </source>
</evidence>
<comment type="caution">
    <text evidence="10">The sequence shown here is derived from an EMBL/GenBank/DDBJ whole genome shotgun (WGS) entry which is preliminary data.</text>
</comment>
<organism evidence="10 11">
    <name type="scientific">Nonomuraea guangzhouensis</name>
    <dbReference type="NCBI Taxonomy" id="1291555"/>
    <lineage>
        <taxon>Bacteria</taxon>
        <taxon>Bacillati</taxon>
        <taxon>Actinomycetota</taxon>
        <taxon>Actinomycetes</taxon>
        <taxon>Streptosporangiales</taxon>
        <taxon>Streptosporangiaceae</taxon>
        <taxon>Nonomuraea</taxon>
    </lineage>
</organism>
<dbReference type="PANTHER" id="PTHR30572">
    <property type="entry name" value="MEMBRANE COMPONENT OF TRANSPORTER-RELATED"/>
    <property type="match status" value="1"/>
</dbReference>
<dbReference type="InterPro" id="IPR025857">
    <property type="entry name" value="MacB_PCD"/>
</dbReference>
<keyword evidence="2" id="KW-1003">Cell membrane</keyword>
<evidence type="ECO:0000259" key="9">
    <source>
        <dbReference type="Pfam" id="PF12704"/>
    </source>
</evidence>
<feature type="transmembrane region" description="Helical" evidence="7">
    <location>
        <begin position="698"/>
        <end position="722"/>
    </location>
</feature>
<proteinExistence type="inferred from homology"/>
<feature type="transmembrane region" description="Helical" evidence="7">
    <location>
        <begin position="340"/>
        <end position="362"/>
    </location>
</feature>
<comment type="similarity">
    <text evidence="6">Belongs to the ABC-4 integral membrane protein family.</text>
</comment>
<feature type="domain" description="ABC3 transporter permease C-terminal" evidence="8">
    <location>
        <begin position="702"/>
        <end position="814"/>
    </location>
</feature>
<evidence type="ECO:0000256" key="7">
    <source>
        <dbReference type="SAM" id="Phobius"/>
    </source>
</evidence>
<comment type="subcellular location">
    <subcellularLocation>
        <location evidence="1">Cell membrane</location>
        <topology evidence="1">Multi-pass membrane protein</topology>
    </subcellularLocation>
</comment>
<gene>
    <name evidence="10" type="ORF">ACFSJ0_40765</name>
</gene>
<accession>A0ABW4GMB9</accession>
<feature type="transmembrane region" description="Helical" evidence="7">
    <location>
        <begin position="466"/>
        <end position="488"/>
    </location>
</feature>
<dbReference type="PANTHER" id="PTHR30572:SF4">
    <property type="entry name" value="ABC TRANSPORTER PERMEASE YTRF"/>
    <property type="match status" value="1"/>
</dbReference>
<feature type="transmembrane region" description="Helical" evidence="7">
    <location>
        <begin position="297"/>
        <end position="320"/>
    </location>
</feature>
<feature type="non-terminal residue" evidence="10">
    <location>
        <position position="1"/>
    </location>
</feature>
<sequence length="832" mass="85337">FAAATIVAACGGLLAAGLRASFPPERLAGATVVVAGDPSYRLPAAAPGDDDAEWASLPETVRLKRSLVATLRAVPGVAGTIGDVSFPVTLLGGDAPRGAGHEWTSAGLLPYELQAGTAPVADGEVVLDAALAARSGSRVGEQVRLVVHGSVAVFRVTGVVAPAGGRTATAAAMFFAPADARRLSGHPDSVDAIAVIPAPGTGEQTLADRVRAGLRGQSAVTLTGDDRGLAEFPQARAGRDNLITVAGLIGGTTLLVGMLVLVSTMRLLVEHRAREMTLLHAMGAPPRRIRLMMLGEVTTVSVVATVAGSVLGFHLGGWLFGHLVRDGVVPAAMRFDPGPLPAAGAAAVCLCAGLAAAFFPVWRAARPRPATVLSAPPQDHGLDRARSALALICLGVVGTTICSGMLLIRSSAVSITCLAAIVVILGVAVVASRMTKAMTGLVGRAVRARPRTIGRLALLNSCARPFGMAAAVLPIMLATGISTANIYLQMTQADQARQVRTDDLRADDVITAGPGGLAPGLLDRVRSVPGVMAASELAGSSGFVEAPYDGWQGEHGWPLLGLTADGAAGVTDLALTSGTLTALRGDSVALTQEHARHLGRGLGDAVTLRLGDGAAVRLRVVALLADRPGGEVILMPATLLAAHTTAGLPTQILVRAARDVDQRRLRSDLAEATGPTVRVSDAGGLSTTPAEQQRTRAWINYLFTGVVIIFAGISVISAQAMGAASRRREFGLQRLIGFTRGQILRMVGIEAMVVAAVGVVLGTAAVAPILIPFAIAVNGSPMPYGPAWVYLAVICSATLSALVATLSPVWAMIRPRTGEREGSPRGRAVMRA</sequence>
<name>A0ABW4GMB9_9ACTN</name>
<dbReference type="EMBL" id="JBHUCM010000038">
    <property type="protein sequence ID" value="MFD1543433.1"/>
    <property type="molecule type" value="Genomic_DNA"/>
</dbReference>
<feature type="transmembrane region" description="Helical" evidence="7">
    <location>
        <begin position="242"/>
        <end position="269"/>
    </location>
</feature>
<evidence type="ECO:0000256" key="1">
    <source>
        <dbReference type="ARBA" id="ARBA00004651"/>
    </source>
</evidence>
<feature type="transmembrane region" description="Helical" evidence="7">
    <location>
        <begin position="413"/>
        <end position="431"/>
    </location>
</feature>
<evidence type="ECO:0000256" key="2">
    <source>
        <dbReference type="ARBA" id="ARBA00022475"/>
    </source>
</evidence>
<keyword evidence="11" id="KW-1185">Reference proteome</keyword>
<keyword evidence="3 7" id="KW-0812">Transmembrane</keyword>
<evidence type="ECO:0000256" key="6">
    <source>
        <dbReference type="ARBA" id="ARBA00038076"/>
    </source>
</evidence>
<evidence type="ECO:0000256" key="5">
    <source>
        <dbReference type="ARBA" id="ARBA00023136"/>
    </source>
</evidence>
<keyword evidence="4 7" id="KW-1133">Transmembrane helix</keyword>
<feature type="transmembrane region" description="Helical" evidence="7">
    <location>
        <begin position="388"/>
        <end position="407"/>
    </location>
</feature>
<feature type="domain" description="MacB-like periplasmic core" evidence="9">
    <location>
        <begin position="472"/>
        <end position="670"/>
    </location>
</feature>
<dbReference type="RefSeq" id="WP_378624446.1">
    <property type="nucleotide sequence ID" value="NZ_JBHUCM010000038.1"/>
</dbReference>
<feature type="domain" description="ABC3 transporter permease C-terminal" evidence="8">
    <location>
        <begin position="249"/>
        <end position="366"/>
    </location>
</feature>
<feature type="domain" description="MacB-like periplasmic core" evidence="9">
    <location>
        <begin position="15"/>
        <end position="211"/>
    </location>
</feature>
<keyword evidence="5 7" id="KW-0472">Membrane</keyword>
<dbReference type="InterPro" id="IPR003838">
    <property type="entry name" value="ABC3_permease_C"/>
</dbReference>
<feature type="transmembrane region" description="Helical" evidence="7">
    <location>
        <begin position="743"/>
        <end position="775"/>
    </location>
</feature>
<evidence type="ECO:0000313" key="10">
    <source>
        <dbReference type="EMBL" id="MFD1543433.1"/>
    </source>
</evidence>
<evidence type="ECO:0000256" key="4">
    <source>
        <dbReference type="ARBA" id="ARBA00022989"/>
    </source>
</evidence>
<dbReference type="Proteomes" id="UP001597097">
    <property type="component" value="Unassembled WGS sequence"/>
</dbReference>